<comment type="caution">
    <text evidence="4">The sequence shown here is derived from an EMBL/GenBank/DDBJ whole genome shotgun (WGS) entry which is preliminary data.</text>
</comment>
<accession>A0A2P7ANW3</accession>
<dbReference type="Pfam" id="PF11800">
    <property type="entry name" value="RP-C_C"/>
    <property type="match status" value="1"/>
</dbReference>
<organism evidence="4 5">
    <name type="scientific">Phyllobacterium endophyticum</name>
    <dbReference type="NCBI Taxonomy" id="1149773"/>
    <lineage>
        <taxon>Bacteria</taxon>
        <taxon>Pseudomonadati</taxon>
        <taxon>Pseudomonadota</taxon>
        <taxon>Alphaproteobacteria</taxon>
        <taxon>Hyphomicrobiales</taxon>
        <taxon>Phyllobacteriaceae</taxon>
        <taxon>Phyllobacterium</taxon>
    </lineage>
</organism>
<dbReference type="InterPro" id="IPR047611">
    <property type="entry name" value="RepABC_RepC"/>
</dbReference>
<dbReference type="AlphaFoldDB" id="A0A2P7ANW3"/>
<keyword evidence="5" id="KW-1185">Reference proteome</keyword>
<evidence type="ECO:0000259" key="3">
    <source>
        <dbReference type="Pfam" id="PF11800"/>
    </source>
</evidence>
<dbReference type="InterPro" id="IPR021760">
    <property type="entry name" value="RepC_C"/>
</dbReference>
<evidence type="ECO:0000313" key="4">
    <source>
        <dbReference type="EMBL" id="PSH55901.1"/>
    </source>
</evidence>
<dbReference type="OrthoDB" id="7488837at2"/>
<dbReference type="InterPro" id="IPR036390">
    <property type="entry name" value="WH_DNA-bd_sf"/>
</dbReference>
<feature type="domain" description="Plasmid replication protein C C-terminal" evidence="3">
    <location>
        <begin position="316"/>
        <end position="415"/>
    </location>
</feature>
<dbReference type="NCBIfam" id="NF040974">
    <property type="entry name" value="RepABC_RepC"/>
    <property type="match status" value="1"/>
</dbReference>
<dbReference type="NCBIfam" id="NF010396">
    <property type="entry name" value="PRK13824.1"/>
    <property type="match status" value="1"/>
</dbReference>
<dbReference type="CDD" id="cd00090">
    <property type="entry name" value="HTH_ARSR"/>
    <property type="match status" value="1"/>
</dbReference>
<dbReference type="Pfam" id="PF03428">
    <property type="entry name" value="RP-C"/>
    <property type="match status" value="1"/>
</dbReference>
<dbReference type="InterPro" id="IPR005090">
    <property type="entry name" value="RepC_N"/>
</dbReference>
<evidence type="ECO:0000313" key="5">
    <source>
        <dbReference type="Proteomes" id="UP000241158"/>
    </source>
</evidence>
<dbReference type="GO" id="GO:0006355">
    <property type="term" value="P:regulation of DNA-templated transcription"/>
    <property type="evidence" value="ECO:0007669"/>
    <property type="project" value="UniProtKB-ARBA"/>
</dbReference>
<dbReference type="InterPro" id="IPR011991">
    <property type="entry name" value="ArsR-like_HTH"/>
</dbReference>
<evidence type="ECO:0000256" key="1">
    <source>
        <dbReference type="SAM" id="MobiDB-lite"/>
    </source>
</evidence>
<feature type="region of interest" description="Disordered" evidence="1">
    <location>
        <begin position="259"/>
        <end position="308"/>
    </location>
</feature>
<name>A0A2P7ANW3_9HYPH</name>
<sequence>MNREMTTTPFGRRPVSHVMLETQASVRNCPSTQVADKWRLFRTITEARPVLGVSDRALAVLHALLSFHKPVELDSESNLIVFPSNRELSMRAHGMAAVTLRRHLAALVEAGLIVRRDSPNGKRYVRRDQEGDVKTAFGFDLTPLVARAVELEQFASAIRDEDLSKRLLREHISLHRRDIAKMIIFADEQQLDGPWDAIRERFSPLTRSLLRSYDKEGLTALAESLDDLRADVEKLMNIHANFDKTNGNDVRNERHIQNQNSDLQSDLEPGFRKDQGANAGTSWNNAGEQRDEDAVYDEVSDQPLHDGGRLPPKAFPLGLILKACPDIVDYALRGIDSWSDLVQTANLVRVTLGVSPDAWNQAVETFGRDEAAIVLAAILQKGETIASPGGYLRSLTDKARTGSFSSGPLLMGLLKANQQRQDARTG</sequence>
<proteinExistence type="predicted"/>
<protein>
    <submittedName>
        <fullName evidence="4">Replication initiation protein RepC</fullName>
    </submittedName>
</protein>
<feature type="domain" description="Plasmid replication protein C N-terminal" evidence="2">
    <location>
        <begin position="13"/>
        <end position="184"/>
    </location>
</feature>
<reference evidence="5" key="1">
    <citation type="submission" date="2017-11" db="EMBL/GenBank/DDBJ databases">
        <authorList>
            <person name="Kuznetsova I."/>
            <person name="Sazanova A."/>
            <person name="Chirak E."/>
            <person name="Safronova V."/>
            <person name="Willems A."/>
        </authorList>
    </citation>
    <scope>NUCLEOTIDE SEQUENCE [LARGE SCALE GENOMIC DNA]</scope>
    <source>
        <strain evidence="5">PEPV15</strain>
    </source>
</reference>
<feature type="compositionally biased region" description="Polar residues" evidence="1">
    <location>
        <begin position="278"/>
        <end position="287"/>
    </location>
</feature>
<dbReference type="SUPFAM" id="SSF46785">
    <property type="entry name" value="Winged helix' DNA-binding domain"/>
    <property type="match status" value="1"/>
</dbReference>
<evidence type="ECO:0000259" key="2">
    <source>
        <dbReference type="Pfam" id="PF03428"/>
    </source>
</evidence>
<dbReference type="EMBL" id="PGGN01000004">
    <property type="protein sequence ID" value="PSH55901.1"/>
    <property type="molecule type" value="Genomic_DNA"/>
</dbReference>
<dbReference type="RefSeq" id="WP_106718318.1">
    <property type="nucleotide sequence ID" value="NZ_VSZT01000008.1"/>
</dbReference>
<dbReference type="Proteomes" id="UP000241158">
    <property type="component" value="Unassembled WGS sequence"/>
</dbReference>
<gene>
    <name evidence="4" type="ORF">CU100_19860</name>
</gene>